<dbReference type="InterPro" id="IPR013783">
    <property type="entry name" value="Ig-like_fold"/>
</dbReference>
<evidence type="ECO:0000256" key="1">
    <source>
        <dbReference type="ARBA" id="ARBA00023157"/>
    </source>
</evidence>
<dbReference type="SUPFAM" id="SSF49265">
    <property type="entry name" value="Fibronectin type III"/>
    <property type="match status" value="1"/>
</dbReference>
<dbReference type="PANTHER" id="PTHR44170:SF6">
    <property type="entry name" value="CONTACTIN"/>
    <property type="match status" value="1"/>
</dbReference>
<keyword evidence="3" id="KW-1185">Reference proteome</keyword>
<evidence type="ECO:0000313" key="4">
    <source>
        <dbReference type="WBParaSite" id="nRc.2.0.1.t06466-RA"/>
    </source>
</evidence>
<evidence type="ECO:0000313" key="3">
    <source>
        <dbReference type="Proteomes" id="UP000887565"/>
    </source>
</evidence>
<dbReference type="InterPro" id="IPR036116">
    <property type="entry name" value="FN3_sf"/>
</dbReference>
<dbReference type="GO" id="GO:0016020">
    <property type="term" value="C:membrane"/>
    <property type="evidence" value="ECO:0007669"/>
    <property type="project" value="UniProtKB-SubCell"/>
</dbReference>
<name>A0A915HYX7_ROMCU</name>
<dbReference type="Pfam" id="PF00041">
    <property type="entry name" value="fn3"/>
    <property type="match status" value="1"/>
</dbReference>
<organism evidence="3 4">
    <name type="scientific">Romanomermis culicivorax</name>
    <name type="common">Nematode worm</name>
    <dbReference type="NCBI Taxonomy" id="13658"/>
    <lineage>
        <taxon>Eukaryota</taxon>
        <taxon>Metazoa</taxon>
        <taxon>Ecdysozoa</taxon>
        <taxon>Nematoda</taxon>
        <taxon>Enoplea</taxon>
        <taxon>Dorylaimia</taxon>
        <taxon>Mermithida</taxon>
        <taxon>Mermithoidea</taxon>
        <taxon>Mermithidae</taxon>
        <taxon>Romanomermis</taxon>
    </lineage>
</organism>
<keyword evidence="1" id="KW-1015">Disulfide bond</keyword>
<sequence>MRNLHSSIDSGLYECSIAYDDVSFKRSLQVTVIKKAYWEDTKEVVSGIISQPLEINCVARGQPPPDVTIQVLDGLQADRDYVMIDKQKIQIQELKMDHRGLKIQCIATQTSDDMDDNQMTVKWITVDVTYPPVLDSKQQTIFGIKGESLTLPCVVKHSNPKVSKFEFSEISQGIFTDIFSGYGNYSVVVDEGAEAAYLQIPSLEERHFDIAFECKATSNELSSSKKFSIKKRHPPALPFPSPSESTDDRAIVWKLQDGSEETESLSPVTKFKIRYLKSDQIANGTESSSLDGAPEWEEQAYETEFDKRNTDLYSINNLQKSATYYFRFQAVNKAGNSDWSPVFRMATKSVENLTPNAARNSAKFSIFLSFSLFIRMLRR</sequence>
<proteinExistence type="predicted"/>
<evidence type="ECO:0000259" key="2">
    <source>
        <dbReference type="PROSITE" id="PS50853"/>
    </source>
</evidence>
<dbReference type="Proteomes" id="UP000887565">
    <property type="component" value="Unplaced"/>
</dbReference>
<dbReference type="PROSITE" id="PS50853">
    <property type="entry name" value="FN3"/>
    <property type="match status" value="1"/>
</dbReference>
<dbReference type="GO" id="GO:0098609">
    <property type="term" value="P:cell-cell adhesion"/>
    <property type="evidence" value="ECO:0007669"/>
    <property type="project" value="TreeGrafter"/>
</dbReference>
<feature type="domain" description="Fibronectin type-III" evidence="2">
    <location>
        <begin position="234"/>
        <end position="350"/>
    </location>
</feature>
<dbReference type="InterPro" id="IPR003961">
    <property type="entry name" value="FN3_dom"/>
</dbReference>
<dbReference type="OMA" id="FRISCIC"/>
<dbReference type="WBParaSite" id="nRc.2.0.1.t06466-RA">
    <property type="protein sequence ID" value="nRc.2.0.1.t06466-RA"/>
    <property type="gene ID" value="nRc.2.0.1.g06466"/>
</dbReference>
<accession>A0A915HYX7</accession>
<dbReference type="AlphaFoldDB" id="A0A915HYX7"/>
<protein>
    <submittedName>
        <fullName evidence="4">Fibronectin type-III domain-containing protein</fullName>
    </submittedName>
</protein>
<dbReference type="CDD" id="cd00063">
    <property type="entry name" value="FN3"/>
    <property type="match status" value="1"/>
</dbReference>
<reference evidence="4" key="1">
    <citation type="submission" date="2022-11" db="UniProtKB">
        <authorList>
            <consortium name="WormBaseParasite"/>
        </authorList>
    </citation>
    <scope>IDENTIFICATION</scope>
</reference>
<dbReference type="PANTHER" id="PTHR44170">
    <property type="entry name" value="PROTEIN SIDEKICK"/>
    <property type="match status" value="1"/>
</dbReference>
<dbReference type="Gene3D" id="2.60.40.10">
    <property type="entry name" value="Immunoglobulins"/>
    <property type="match status" value="1"/>
</dbReference>